<evidence type="ECO:0000256" key="2">
    <source>
        <dbReference type="SAM" id="MobiDB-lite"/>
    </source>
</evidence>
<reference evidence="4" key="1">
    <citation type="journal article" date="2020" name="Nature">
        <title>Giant virus diversity and host interactions through global metagenomics.</title>
        <authorList>
            <person name="Schulz F."/>
            <person name="Roux S."/>
            <person name="Paez-Espino D."/>
            <person name="Jungbluth S."/>
            <person name="Walsh D.A."/>
            <person name="Denef V.J."/>
            <person name="McMahon K.D."/>
            <person name="Konstantinidis K.T."/>
            <person name="Eloe-Fadrosh E.A."/>
            <person name="Kyrpides N.C."/>
            <person name="Woyke T."/>
        </authorList>
    </citation>
    <scope>NUCLEOTIDE SEQUENCE</scope>
    <source>
        <strain evidence="4">GVMAG-M-3300027963-41</strain>
    </source>
</reference>
<dbReference type="InterPro" id="IPR002641">
    <property type="entry name" value="PNPLA_dom"/>
</dbReference>
<dbReference type="EMBL" id="MN740534">
    <property type="protein sequence ID" value="QHU31992.1"/>
    <property type="molecule type" value="Genomic_DNA"/>
</dbReference>
<dbReference type="Pfam" id="PF01734">
    <property type="entry name" value="Patatin"/>
    <property type="match status" value="1"/>
</dbReference>
<dbReference type="Gene3D" id="3.40.1090.10">
    <property type="entry name" value="Cytosolic phospholipase A2 catalytic domain"/>
    <property type="match status" value="2"/>
</dbReference>
<evidence type="ECO:0000256" key="1">
    <source>
        <dbReference type="ARBA" id="ARBA00023098"/>
    </source>
</evidence>
<name>A0A6C0LRV5_9ZZZZ</name>
<sequence>MLPRRLVFAGGGTRCLVFVEALILLETAGVLERVEEYWGTSAGAFLATLMALGDSVADVRKCMYATDYIKFRDIDVNNLLNINKSWGLDNGDSLMGEIERILELIKPGSSAYVMSDIPNLTFIIANISTHEIILCSAKTHPTLSVIDAIRASMSLPLFFRPYTHKETGHIWVDGAIGANFPWGLLPSDSDRYESLGFTFEHGAIKTPTTIAEYIFSMIHFEGPKKIAYLKDKYPKNIVWFPNLPFPAWFMRLQLADYEMLTSIGTVAAQEWLTLNSAPPSYSRYPQGKNGSSPSYEDRRNPSPCSPPHHTKQTLGSPKSSDPEPPRDSSPPQSHYMRLADRRWSW</sequence>
<feature type="region of interest" description="Disordered" evidence="2">
    <location>
        <begin position="282"/>
        <end position="345"/>
    </location>
</feature>
<feature type="domain" description="PNPLA" evidence="3">
    <location>
        <begin position="6"/>
        <end position="186"/>
    </location>
</feature>
<protein>
    <recommendedName>
        <fullName evidence="3">PNPLA domain-containing protein</fullName>
    </recommendedName>
</protein>
<proteinExistence type="predicted"/>
<accession>A0A6C0LRV5</accession>
<dbReference type="AlphaFoldDB" id="A0A6C0LRV5"/>
<evidence type="ECO:0000313" key="4">
    <source>
        <dbReference type="EMBL" id="QHU31992.1"/>
    </source>
</evidence>
<keyword evidence="1" id="KW-0443">Lipid metabolism</keyword>
<dbReference type="SUPFAM" id="SSF52151">
    <property type="entry name" value="FabD/lysophospholipase-like"/>
    <property type="match status" value="1"/>
</dbReference>
<dbReference type="InterPro" id="IPR016035">
    <property type="entry name" value="Acyl_Trfase/lysoPLipase"/>
</dbReference>
<dbReference type="PROSITE" id="PS51635">
    <property type="entry name" value="PNPLA"/>
    <property type="match status" value="1"/>
</dbReference>
<organism evidence="4">
    <name type="scientific">viral metagenome</name>
    <dbReference type="NCBI Taxonomy" id="1070528"/>
    <lineage>
        <taxon>unclassified sequences</taxon>
        <taxon>metagenomes</taxon>
        <taxon>organismal metagenomes</taxon>
    </lineage>
</organism>
<dbReference type="PANTHER" id="PTHR46394">
    <property type="entry name" value="ANNEXIN"/>
    <property type="match status" value="1"/>
</dbReference>
<dbReference type="GO" id="GO:0006629">
    <property type="term" value="P:lipid metabolic process"/>
    <property type="evidence" value="ECO:0007669"/>
    <property type="project" value="UniProtKB-KW"/>
</dbReference>
<dbReference type="PANTHER" id="PTHR46394:SF1">
    <property type="entry name" value="PNPLA DOMAIN-CONTAINING PROTEIN"/>
    <property type="match status" value="1"/>
</dbReference>
<dbReference type="InterPro" id="IPR052580">
    <property type="entry name" value="Lipid_Hydrolase"/>
</dbReference>
<evidence type="ECO:0000259" key="3">
    <source>
        <dbReference type="PROSITE" id="PS51635"/>
    </source>
</evidence>